<organism evidence="1">
    <name type="scientific">Cladocopium goreaui</name>
    <dbReference type="NCBI Taxonomy" id="2562237"/>
    <lineage>
        <taxon>Eukaryota</taxon>
        <taxon>Sar</taxon>
        <taxon>Alveolata</taxon>
        <taxon>Dinophyceae</taxon>
        <taxon>Suessiales</taxon>
        <taxon>Symbiodiniaceae</taxon>
        <taxon>Cladocopium</taxon>
    </lineage>
</organism>
<keyword evidence="3" id="KW-1185">Reference proteome</keyword>
<reference evidence="2 3" key="2">
    <citation type="submission" date="2024-05" db="EMBL/GenBank/DDBJ databases">
        <authorList>
            <person name="Chen Y."/>
            <person name="Shah S."/>
            <person name="Dougan E. K."/>
            <person name="Thang M."/>
            <person name="Chan C."/>
        </authorList>
    </citation>
    <scope>NUCLEOTIDE SEQUENCE [LARGE SCALE GENOMIC DNA]</scope>
</reference>
<dbReference type="EMBL" id="CAMXCT010006517">
    <property type="protein sequence ID" value="CAI4015161.1"/>
    <property type="molecule type" value="Genomic_DNA"/>
</dbReference>
<dbReference type="AlphaFoldDB" id="A0A9P1GIH0"/>
<accession>A0A9P1GIH0</accession>
<proteinExistence type="predicted"/>
<evidence type="ECO:0000313" key="2">
    <source>
        <dbReference type="EMBL" id="CAL4802473.1"/>
    </source>
</evidence>
<gene>
    <name evidence="1" type="ORF">C1SCF055_LOCUS40007</name>
</gene>
<protein>
    <submittedName>
        <fullName evidence="1">Uncharacterized protein</fullName>
    </submittedName>
</protein>
<sequence>MSCLTQSSVFAPSVSRGLSPQQVYTAVTTYTITGSGKTPGTVRQAKLLGCGVKALTRLYDSRRRMKHVLAACNVKASGFVAKSSVMAALCDPLGLDRNLMPFLL</sequence>
<comment type="caution">
    <text evidence="1">The sequence shown here is derived from an EMBL/GenBank/DDBJ whole genome shotgun (WGS) entry which is preliminary data.</text>
</comment>
<reference evidence="1" key="1">
    <citation type="submission" date="2022-10" db="EMBL/GenBank/DDBJ databases">
        <authorList>
            <person name="Chen Y."/>
            <person name="Dougan E. K."/>
            <person name="Chan C."/>
            <person name="Rhodes N."/>
            <person name="Thang M."/>
        </authorList>
    </citation>
    <scope>NUCLEOTIDE SEQUENCE</scope>
</reference>
<evidence type="ECO:0000313" key="1">
    <source>
        <dbReference type="EMBL" id="CAI4015161.1"/>
    </source>
</evidence>
<dbReference type="Proteomes" id="UP001152797">
    <property type="component" value="Unassembled WGS sequence"/>
</dbReference>
<dbReference type="EMBL" id="CAMXCT030006517">
    <property type="protein sequence ID" value="CAL4802473.1"/>
    <property type="molecule type" value="Genomic_DNA"/>
</dbReference>
<evidence type="ECO:0000313" key="3">
    <source>
        <dbReference type="Proteomes" id="UP001152797"/>
    </source>
</evidence>
<name>A0A9P1GIH0_9DINO</name>
<dbReference type="EMBL" id="CAMXCT020006517">
    <property type="protein sequence ID" value="CAL1168536.1"/>
    <property type="molecule type" value="Genomic_DNA"/>
</dbReference>